<proteinExistence type="inferred from homology"/>
<comment type="similarity">
    <text evidence="2 9">Belongs to the gluconokinase GntK/GntV family.</text>
</comment>
<dbReference type="PANTHER" id="PTHR43442:SF3">
    <property type="entry name" value="GLUCONOKINASE-RELATED"/>
    <property type="match status" value="1"/>
</dbReference>
<gene>
    <name evidence="10" type="ORF">LEL_05274</name>
</gene>
<dbReference type="OrthoDB" id="275177at2759"/>
<name>A0A168HXZ4_CORDF</name>
<dbReference type="Pfam" id="PF13671">
    <property type="entry name" value="AAA_33"/>
    <property type="match status" value="1"/>
</dbReference>
<dbReference type="PANTHER" id="PTHR43442">
    <property type="entry name" value="GLUCONOKINASE-RELATED"/>
    <property type="match status" value="1"/>
</dbReference>
<evidence type="ECO:0000256" key="6">
    <source>
        <dbReference type="ARBA" id="ARBA00022777"/>
    </source>
</evidence>
<evidence type="ECO:0000256" key="8">
    <source>
        <dbReference type="ARBA" id="ARBA00048090"/>
    </source>
</evidence>
<dbReference type="InterPro" id="IPR006001">
    <property type="entry name" value="Therm_gnt_kin"/>
</dbReference>
<dbReference type="UniPathway" id="UPA00792"/>
<reference evidence="10 11" key="1">
    <citation type="journal article" date="2016" name="Genome Biol. Evol.">
        <title>Divergent and convergent evolution of fungal pathogenicity.</title>
        <authorList>
            <person name="Shang Y."/>
            <person name="Xiao G."/>
            <person name="Zheng P."/>
            <person name="Cen K."/>
            <person name="Zhan S."/>
            <person name="Wang C."/>
        </authorList>
    </citation>
    <scope>NUCLEOTIDE SEQUENCE [LARGE SCALE GENOMIC DNA]</scope>
    <source>
        <strain evidence="10 11">RCEF 1005</strain>
    </source>
</reference>
<comment type="pathway">
    <text evidence="1 9">Carbohydrate acid metabolism; D-gluconate degradation.</text>
</comment>
<keyword evidence="7 9" id="KW-0067">ATP-binding</keyword>
<evidence type="ECO:0000313" key="10">
    <source>
        <dbReference type="EMBL" id="OAA78451.1"/>
    </source>
</evidence>
<evidence type="ECO:0000256" key="1">
    <source>
        <dbReference type="ARBA" id="ARBA00004875"/>
    </source>
</evidence>
<dbReference type="AlphaFoldDB" id="A0A168HXZ4"/>
<dbReference type="NCBIfam" id="TIGR01313">
    <property type="entry name" value="therm_gnt_kin"/>
    <property type="match status" value="1"/>
</dbReference>
<evidence type="ECO:0000256" key="3">
    <source>
        <dbReference type="ARBA" id="ARBA00012054"/>
    </source>
</evidence>
<keyword evidence="6 9" id="KW-0418">Kinase</keyword>
<dbReference type="CDD" id="cd02021">
    <property type="entry name" value="GntK"/>
    <property type="match status" value="1"/>
</dbReference>
<evidence type="ECO:0000256" key="2">
    <source>
        <dbReference type="ARBA" id="ARBA00008420"/>
    </source>
</evidence>
<evidence type="ECO:0000256" key="9">
    <source>
        <dbReference type="RuleBase" id="RU363066"/>
    </source>
</evidence>
<dbReference type="Proteomes" id="UP000076881">
    <property type="component" value="Unassembled WGS sequence"/>
</dbReference>
<evidence type="ECO:0000256" key="4">
    <source>
        <dbReference type="ARBA" id="ARBA00022679"/>
    </source>
</evidence>
<dbReference type="InterPro" id="IPR027417">
    <property type="entry name" value="P-loop_NTPase"/>
</dbReference>
<keyword evidence="5 9" id="KW-0547">Nucleotide-binding</keyword>
<comment type="catalytic activity">
    <reaction evidence="8 9">
        <text>D-gluconate + ATP = 6-phospho-D-gluconate + ADP + H(+)</text>
        <dbReference type="Rhea" id="RHEA:19433"/>
        <dbReference type="ChEBI" id="CHEBI:15378"/>
        <dbReference type="ChEBI" id="CHEBI:18391"/>
        <dbReference type="ChEBI" id="CHEBI:30616"/>
        <dbReference type="ChEBI" id="CHEBI:58759"/>
        <dbReference type="ChEBI" id="CHEBI:456216"/>
        <dbReference type="EC" id="2.7.1.12"/>
    </reaction>
</comment>
<organism evidence="10 11">
    <name type="scientific">Akanthomyces lecanii RCEF 1005</name>
    <dbReference type="NCBI Taxonomy" id="1081108"/>
    <lineage>
        <taxon>Eukaryota</taxon>
        <taxon>Fungi</taxon>
        <taxon>Dikarya</taxon>
        <taxon>Ascomycota</taxon>
        <taxon>Pezizomycotina</taxon>
        <taxon>Sordariomycetes</taxon>
        <taxon>Hypocreomycetidae</taxon>
        <taxon>Hypocreales</taxon>
        <taxon>Cordycipitaceae</taxon>
        <taxon>Akanthomyces</taxon>
        <taxon>Cordyceps confragosa</taxon>
    </lineage>
</organism>
<dbReference type="GO" id="GO:0005975">
    <property type="term" value="P:carbohydrate metabolic process"/>
    <property type="evidence" value="ECO:0007669"/>
    <property type="project" value="InterPro"/>
</dbReference>
<comment type="caution">
    <text evidence="10">The sequence shown here is derived from an EMBL/GenBank/DDBJ whole genome shotgun (WGS) entry which is preliminary data.</text>
</comment>
<dbReference type="GO" id="GO:0005737">
    <property type="term" value="C:cytoplasm"/>
    <property type="evidence" value="ECO:0007669"/>
    <property type="project" value="TreeGrafter"/>
</dbReference>
<accession>A0A168HXZ4</accession>
<dbReference type="STRING" id="1081108.A0A168HXZ4"/>
<keyword evidence="4 9" id="KW-0808">Transferase</keyword>
<evidence type="ECO:0000313" key="11">
    <source>
        <dbReference type="Proteomes" id="UP000076881"/>
    </source>
</evidence>
<protein>
    <recommendedName>
        <fullName evidence="3 9">Gluconokinase</fullName>
        <ecNumber evidence="3 9">2.7.1.12</ecNumber>
    </recommendedName>
</protein>
<dbReference type="GO" id="GO:0046316">
    <property type="term" value="F:gluconokinase activity"/>
    <property type="evidence" value="ECO:0007669"/>
    <property type="project" value="UniProtKB-EC"/>
</dbReference>
<dbReference type="GO" id="GO:0005524">
    <property type="term" value="F:ATP binding"/>
    <property type="evidence" value="ECO:0007669"/>
    <property type="project" value="UniProtKB-KW"/>
</dbReference>
<dbReference type="Gene3D" id="3.40.50.300">
    <property type="entry name" value="P-loop containing nucleotide triphosphate hydrolases"/>
    <property type="match status" value="1"/>
</dbReference>
<dbReference type="EC" id="2.7.1.12" evidence="3 9"/>
<evidence type="ECO:0000256" key="7">
    <source>
        <dbReference type="ARBA" id="ARBA00022840"/>
    </source>
</evidence>
<sequence>MTASPAPPLQPAVLVVCGPAASGKSSIAQALANEFGFQYIEGDSHHPQSSIDKMSSGIPLSDDDRWDWLVGLRELADKELQAGHRGVVVSCSALKHTYRDVIRILPDERQGVFLRFIYLKVSPEVLLARIKARNGHFMKDSMLKSQLDSLEEPLASETDVITVDADIALSDVTNSVISSVRHSATV</sequence>
<evidence type="ECO:0000256" key="5">
    <source>
        <dbReference type="ARBA" id="ARBA00022741"/>
    </source>
</evidence>
<dbReference type="EMBL" id="AZHF01000003">
    <property type="protein sequence ID" value="OAA78451.1"/>
    <property type="molecule type" value="Genomic_DNA"/>
</dbReference>
<dbReference type="SUPFAM" id="SSF52540">
    <property type="entry name" value="P-loop containing nucleoside triphosphate hydrolases"/>
    <property type="match status" value="1"/>
</dbReference>
<keyword evidence="11" id="KW-1185">Reference proteome</keyword>